<dbReference type="WBParaSite" id="PS1159_v2.g10140.t1">
    <property type="protein sequence ID" value="PS1159_v2.g10140.t1"/>
    <property type="gene ID" value="PS1159_v2.g10140"/>
</dbReference>
<accession>A0AC35ER87</accession>
<organism evidence="1 2">
    <name type="scientific">Panagrolaimus sp. PS1159</name>
    <dbReference type="NCBI Taxonomy" id="55785"/>
    <lineage>
        <taxon>Eukaryota</taxon>
        <taxon>Metazoa</taxon>
        <taxon>Ecdysozoa</taxon>
        <taxon>Nematoda</taxon>
        <taxon>Chromadorea</taxon>
        <taxon>Rhabditida</taxon>
        <taxon>Tylenchina</taxon>
        <taxon>Panagrolaimomorpha</taxon>
        <taxon>Panagrolaimoidea</taxon>
        <taxon>Panagrolaimidae</taxon>
        <taxon>Panagrolaimus</taxon>
    </lineage>
</organism>
<evidence type="ECO:0000313" key="2">
    <source>
        <dbReference type="WBParaSite" id="PS1159_v2.g10140.t1"/>
    </source>
</evidence>
<dbReference type="Proteomes" id="UP000887580">
    <property type="component" value="Unplaced"/>
</dbReference>
<name>A0AC35ER87_9BILA</name>
<protein>
    <submittedName>
        <fullName evidence="2">Kinesin-like protein</fullName>
    </submittedName>
</protein>
<proteinExistence type="predicted"/>
<sequence length="912" mass="103840">MAQTDADSSVKVAIRIRPLVNRELARGDRTVTTVNEFEHQLTIGGKATFTFDHVFDCNTPQSSVYTNCVNNLVEGIFDGYNATVLAYGQTGSGKTHTMGTGMDLTGNIPPDDLGIVPRAVQHIFDGIELRKKEAQENGVLPPTFEVTVTFVELYNENIFDLLNQGKDRTKITMYEDPATNEIQLAGVKNLTVKSPEDLMEALRSGALNRTVGATNMNEQSSRSHAIFSIYLKQQRPCQTLDADSAANTTVDFEFLTAKFHFVDLAGSERIAKTGATGARAKEGCNINMGLLMLGNVIKALADKEQVNYRMSKLTRLLKDSLGGNSRTLMIACASPSECDFVETYNTMQYANRTKNIKNKVGKKVINNDGAVISTDADIENAALLSEVNKLNTKVKALQDALDQSKKRNVSLQQQNIQELARQYDSNGEAGEDSIAVMASRYIEEIEVLKNDLSEAHFTIEDLRKQVARLKTALTSRGSVAVEISSPSLGANYHNVSESSDVSNLLKHLKDEIDEKKKKYEEVESVAMKRVLPNKSANGSVTSLSLQDEEGRISVDDEEELETADEDSIDEEEQIASEEKERLCDELTQLQDDINVKLQLVNTLERSEQRLIAIKAEYEKKMSNLLERIQQTEKERNQMVEKLSSSNTGKTNSKEIEKKIKEVKDQYEEKLNGLKKEFKKFKDMERNHQRMVEQQKRQQQDLERYRREVDAMKKSKVDLMKKINQESKVIQERERAQQKKMASMTKEARKRELKIQQLEMKERQREEYLKRKNEEYSKKLQQVGMEAKINTIRKAQTPVISTPKSAKLRNARSKINWEAIEKNIFKQVSQRQMYEKCREQLESKVAERQQLEKAIEDLNKNFLQLKDVAERQAVTEQLQSYKVKTDYLDNEINELRQEIIGADDEVSFFYLHF</sequence>
<reference evidence="2" key="1">
    <citation type="submission" date="2022-11" db="UniProtKB">
        <authorList>
            <consortium name="WormBaseParasite"/>
        </authorList>
    </citation>
    <scope>IDENTIFICATION</scope>
</reference>
<evidence type="ECO:0000313" key="1">
    <source>
        <dbReference type="Proteomes" id="UP000887580"/>
    </source>
</evidence>